<feature type="domain" description="Metallo-beta-lactamase" evidence="3">
    <location>
        <begin position="22"/>
        <end position="223"/>
    </location>
</feature>
<dbReference type="GO" id="GO:0016787">
    <property type="term" value="F:hydrolase activity"/>
    <property type="evidence" value="ECO:0007669"/>
    <property type="project" value="UniProtKB-KW"/>
</dbReference>
<protein>
    <submittedName>
        <fullName evidence="4">Glyoxylase-like metal-dependent hydrolase (Beta-lactamase superfamily II)</fullName>
    </submittedName>
</protein>
<evidence type="ECO:0000313" key="4">
    <source>
        <dbReference type="EMBL" id="MBB6453191.1"/>
    </source>
</evidence>
<dbReference type="PANTHER" id="PTHR23131:SF4">
    <property type="entry name" value="METALLO-BETA-LACTAMASE SUPERFAMILY POTEIN"/>
    <property type="match status" value="1"/>
</dbReference>
<dbReference type="AlphaFoldDB" id="A0A841Q448"/>
<dbReference type="EMBL" id="JACHGH010000004">
    <property type="protein sequence ID" value="MBB6453191.1"/>
    <property type="molecule type" value="Genomic_DNA"/>
</dbReference>
<organism evidence="4 5">
    <name type="scientific">Salirhabdus euzebyi</name>
    <dbReference type="NCBI Taxonomy" id="394506"/>
    <lineage>
        <taxon>Bacteria</taxon>
        <taxon>Bacillati</taxon>
        <taxon>Bacillota</taxon>
        <taxon>Bacilli</taxon>
        <taxon>Bacillales</taxon>
        <taxon>Bacillaceae</taxon>
        <taxon>Salirhabdus</taxon>
    </lineage>
</organism>
<keyword evidence="2" id="KW-0472">Membrane</keyword>
<evidence type="ECO:0000259" key="3">
    <source>
        <dbReference type="SMART" id="SM00849"/>
    </source>
</evidence>
<dbReference type="InterPro" id="IPR050662">
    <property type="entry name" value="Sec-metab_biosynth-thioest"/>
</dbReference>
<gene>
    <name evidence="4" type="ORF">HNQ94_001639</name>
</gene>
<accession>A0A841Q448</accession>
<dbReference type="SMART" id="SM00849">
    <property type="entry name" value="Lactamase_B"/>
    <property type="match status" value="1"/>
</dbReference>
<keyword evidence="4" id="KW-0378">Hydrolase</keyword>
<dbReference type="PANTHER" id="PTHR23131">
    <property type="entry name" value="ENDORIBONUCLEASE LACTB2"/>
    <property type="match status" value="1"/>
</dbReference>
<dbReference type="CDD" id="cd07725">
    <property type="entry name" value="TTHA1429-like_MBL-fold"/>
    <property type="match status" value="1"/>
</dbReference>
<reference evidence="4 5" key="1">
    <citation type="submission" date="2020-08" db="EMBL/GenBank/DDBJ databases">
        <title>Genomic Encyclopedia of Type Strains, Phase IV (KMG-IV): sequencing the most valuable type-strain genomes for metagenomic binning, comparative biology and taxonomic classification.</title>
        <authorList>
            <person name="Goeker M."/>
        </authorList>
    </citation>
    <scope>NUCLEOTIDE SEQUENCE [LARGE SCALE GENOMIC DNA]</scope>
    <source>
        <strain evidence="4 5">DSM 19612</strain>
    </source>
</reference>
<dbReference type="RefSeq" id="WP_174495701.1">
    <property type="nucleotide sequence ID" value="NZ_CADDWK010000004.1"/>
</dbReference>
<keyword evidence="2" id="KW-1133">Transmembrane helix</keyword>
<evidence type="ECO:0000256" key="2">
    <source>
        <dbReference type="SAM" id="Phobius"/>
    </source>
</evidence>
<dbReference type="Pfam" id="PF00753">
    <property type="entry name" value="Lactamase_B"/>
    <property type="match status" value="1"/>
</dbReference>
<proteinExistence type="predicted"/>
<dbReference type="Proteomes" id="UP000581688">
    <property type="component" value="Unassembled WGS sequence"/>
</dbReference>
<evidence type="ECO:0000256" key="1">
    <source>
        <dbReference type="SAM" id="Coils"/>
    </source>
</evidence>
<keyword evidence="5" id="KW-1185">Reference proteome</keyword>
<dbReference type="SUPFAM" id="SSF56281">
    <property type="entry name" value="Metallo-hydrolase/oxidoreductase"/>
    <property type="match status" value="1"/>
</dbReference>
<sequence>MLVKITENIYKLIVHFPTGMKEANCYLIKGDKGYTVIDTGTNSKEAKESWEKVLADGLVVEKVVLTHTHEDHIGLARWFKEDVGVPVYVSDLGYHEMRKFRDTDVREKRKTLVLSHGGPEITKKGKDASFIYDFEPDGLFTKGDKLKLGEDFYEAIWTPGHAPDHFCFYNKEQRLILIGDHILKHISPVIGLWSGEEGNPLGNYFSSLNELTTYPIELALPGHGEIIENLQERIENLKERHEQRLAEVLEAINNEWKTAEQLCKEMYGTLNIILNFSAFMASLTRLLYLESIGKAKRKEVNGIIKFKQVY</sequence>
<feature type="coiled-coil region" evidence="1">
    <location>
        <begin position="220"/>
        <end position="254"/>
    </location>
</feature>
<comment type="caution">
    <text evidence="4">The sequence shown here is derived from an EMBL/GenBank/DDBJ whole genome shotgun (WGS) entry which is preliminary data.</text>
</comment>
<keyword evidence="2" id="KW-0812">Transmembrane</keyword>
<evidence type="ECO:0000313" key="5">
    <source>
        <dbReference type="Proteomes" id="UP000581688"/>
    </source>
</evidence>
<dbReference type="InterPro" id="IPR036866">
    <property type="entry name" value="RibonucZ/Hydroxyglut_hydro"/>
</dbReference>
<dbReference type="InterPro" id="IPR001279">
    <property type="entry name" value="Metallo-B-lactamas"/>
</dbReference>
<name>A0A841Q448_9BACI</name>
<keyword evidence="1" id="KW-0175">Coiled coil</keyword>
<dbReference type="Gene3D" id="3.60.15.10">
    <property type="entry name" value="Ribonuclease Z/Hydroxyacylglutathione hydrolase-like"/>
    <property type="match status" value="1"/>
</dbReference>
<feature type="transmembrane region" description="Helical" evidence="2">
    <location>
        <begin position="266"/>
        <end position="288"/>
    </location>
</feature>